<sequence>MQLMHQKIKKIQQAISKVSRTSNYSLLELLLGPPLLPCSSHQAYDWALPFWSCTNRGI</sequence>
<dbReference type="Proteomes" id="UP000237105">
    <property type="component" value="Unassembled WGS sequence"/>
</dbReference>
<accession>A0A2P5BXQ4</accession>
<name>A0A2P5BXQ4_PARAD</name>
<reference evidence="2" key="1">
    <citation type="submission" date="2016-06" db="EMBL/GenBank/DDBJ databases">
        <title>Parallel loss of symbiosis genes in relatives of nitrogen-fixing non-legume Parasponia.</title>
        <authorList>
            <person name="Van Velzen R."/>
            <person name="Holmer R."/>
            <person name="Bu F."/>
            <person name="Rutten L."/>
            <person name="Van Zeijl A."/>
            <person name="Liu W."/>
            <person name="Santuari L."/>
            <person name="Cao Q."/>
            <person name="Sharma T."/>
            <person name="Shen D."/>
            <person name="Roswanjaya Y."/>
            <person name="Wardhani T."/>
            <person name="Kalhor M.S."/>
            <person name="Jansen J."/>
            <person name="Van den Hoogen J."/>
            <person name="Gungor B."/>
            <person name="Hartog M."/>
            <person name="Hontelez J."/>
            <person name="Verver J."/>
            <person name="Yang W.-C."/>
            <person name="Schijlen E."/>
            <person name="Repin R."/>
            <person name="Schilthuizen M."/>
            <person name="Schranz E."/>
            <person name="Heidstra R."/>
            <person name="Miyata K."/>
            <person name="Fedorova E."/>
            <person name="Kohlen W."/>
            <person name="Bisseling T."/>
            <person name="Smit S."/>
            <person name="Geurts R."/>
        </authorList>
    </citation>
    <scope>NUCLEOTIDE SEQUENCE [LARGE SCALE GENOMIC DNA]</scope>
    <source>
        <strain evidence="2">cv. WU1-14</strain>
    </source>
</reference>
<gene>
    <name evidence="1" type="ORF">PanWU01x14_201410</name>
</gene>
<protein>
    <submittedName>
        <fullName evidence="1">Uncharacterized protein</fullName>
    </submittedName>
</protein>
<dbReference type="AlphaFoldDB" id="A0A2P5BXQ4"/>
<organism evidence="1 2">
    <name type="scientific">Parasponia andersonii</name>
    <name type="common">Sponia andersonii</name>
    <dbReference type="NCBI Taxonomy" id="3476"/>
    <lineage>
        <taxon>Eukaryota</taxon>
        <taxon>Viridiplantae</taxon>
        <taxon>Streptophyta</taxon>
        <taxon>Embryophyta</taxon>
        <taxon>Tracheophyta</taxon>
        <taxon>Spermatophyta</taxon>
        <taxon>Magnoliopsida</taxon>
        <taxon>eudicotyledons</taxon>
        <taxon>Gunneridae</taxon>
        <taxon>Pentapetalae</taxon>
        <taxon>rosids</taxon>
        <taxon>fabids</taxon>
        <taxon>Rosales</taxon>
        <taxon>Cannabaceae</taxon>
        <taxon>Parasponia</taxon>
    </lineage>
</organism>
<comment type="caution">
    <text evidence="1">The sequence shown here is derived from an EMBL/GenBank/DDBJ whole genome shotgun (WGS) entry which is preliminary data.</text>
</comment>
<evidence type="ECO:0000313" key="2">
    <source>
        <dbReference type="Proteomes" id="UP000237105"/>
    </source>
</evidence>
<dbReference type="EMBL" id="JXTB01000205">
    <property type="protein sequence ID" value="PON53583.1"/>
    <property type="molecule type" value="Genomic_DNA"/>
</dbReference>
<keyword evidence="2" id="KW-1185">Reference proteome</keyword>
<proteinExistence type="predicted"/>
<evidence type="ECO:0000313" key="1">
    <source>
        <dbReference type="EMBL" id="PON53583.1"/>
    </source>
</evidence>